<reference evidence="8" key="1">
    <citation type="submission" date="2022-02" db="EMBL/GenBank/DDBJ databases">
        <authorList>
            <person name="King R."/>
        </authorList>
    </citation>
    <scope>NUCLEOTIDE SEQUENCE</scope>
</reference>
<dbReference type="InterPro" id="IPR000719">
    <property type="entry name" value="Prot_kinase_dom"/>
</dbReference>
<feature type="domain" description="Protein kinase" evidence="6">
    <location>
        <begin position="52"/>
        <end position="306"/>
    </location>
</feature>
<keyword evidence="1" id="KW-0723">Serine/threonine-protein kinase</keyword>
<keyword evidence="5" id="KW-0067">ATP-binding</keyword>
<dbReference type="Proteomes" id="UP001153321">
    <property type="component" value="Chromosome 10"/>
</dbReference>
<dbReference type="GO" id="GO:0004691">
    <property type="term" value="F:cAMP-dependent protein kinase activity"/>
    <property type="evidence" value="ECO:0007669"/>
    <property type="project" value="TreeGrafter"/>
</dbReference>
<evidence type="ECO:0000256" key="2">
    <source>
        <dbReference type="ARBA" id="ARBA00022679"/>
    </source>
</evidence>
<dbReference type="PROSITE" id="PS51285">
    <property type="entry name" value="AGC_KINASE_CTER"/>
    <property type="match status" value="1"/>
</dbReference>
<proteinExistence type="predicted"/>
<evidence type="ECO:0000313" key="8">
    <source>
        <dbReference type="EMBL" id="CAH1635268.1"/>
    </source>
</evidence>
<dbReference type="Pfam" id="PF00069">
    <property type="entry name" value="Pkinase"/>
    <property type="match status" value="1"/>
</dbReference>
<keyword evidence="2" id="KW-0808">Transferase</keyword>
<sequence length="359" mass="41749">MKDDKISEPVIFAQDFDLEKQIEHLKILEVLKHEFEKKLHINTFCKKSVIDFDIIKTIGEGTFSVVYLVRDTDNFEYHAMKAVDKRLIIQKQCVKHLYTEKNILQSIKFPFLMTLNYGFKDNVYVYFLLPYQPGGEMFSLLKKFGCISEDLMKFYAAQLVLALEYLHYCSVIHRNVKPENIVISANGYIKLIDFGFAKIIKSRTWTICGTPEYLAPEMILSKGYSFPVDWWALGVLIYEMCAGYPPFCSGDPITLYEKIVEGRFKTPPTMSNECKFLLKHLLQVDPTARLCSNLSKVYEIKTNVWFSDIKWRALLLNKTVPPYKPEVKNPGDTSNFRDFPEKLLVSSPDCLYPDEFEDF</sequence>
<dbReference type="SMART" id="SM00133">
    <property type="entry name" value="S_TK_X"/>
    <property type="match status" value="1"/>
</dbReference>
<dbReference type="InterPro" id="IPR011009">
    <property type="entry name" value="Kinase-like_dom_sf"/>
</dbReference>
<dbReference type="InterPro" id="IPR000961">
    <property type="entry name" value="AGC-kinase_C"/>
</dbReference>
<dbReference type="AlphaFoldDB" id="A0A9P0MYR1"/>
<keyword evidence="9" id="KW-1185">Reference proteome</keyword>
<dbReference type="PANTHER" id="PTHR24353">
    <property type="entry name" value="CYCLIC NUCLEOTIDE-DEPENDENT PROTEIN KINASE"/>
    <property type="match status" value="1"/>
</dbReference>
<dbReference type="PROSITE" id="PS50011">
    <property type="entry name" value="PROTEIN_KINASE_DOM"/>
    <property type="match status" value="1"/>
</dbReference>
<evidence type="ECO:0000256" key="4">
    <source>
        <dbReference type="ARBA" id="ARBA00022777"/>
    </source>
</evidence>
<protein>
    <submittedName>
        <fullName evidence="8">Uncharacterized protein</fullName>
    </submittedName>
</protein>
<dbReference type="GO" id="GO:0005634">
    <property type="term" value="C:nucleus"/>
    <property type="evidence" value="ECO:0007669"/>
    <property type="project" value="TreeGrafter"/>
</dbReference>
<dbReference type="GO" id="GO:0005829">
    <property type="term" value="C:cytosol"/>
    <property type="evidence" value="ECO:0007669"/>
    <property type="project" value="TreeGrafter"/>
</dbReference>
<keyword evidence="3" id="KW-0547">Nucleotide-binding</keyword>
<feature type="domain" description="AGC-kinase C-terminal" evidence="7">
    <location>
        <begin position="307"/>
        <end position="359"/>
    </location>
</feature>
<evidence type="ECO:0000256" key="5">
    <source>
        <dbReference type="ARBA" id="ARBA00022840"/>
    </source>
</evidence>
<keyword evidence="4" id="KW-0418">Kinase</keyword>
<evidence type="ECO:0000256" key="1">
    <source>
        <dbReference type="ARBA" id="ARBA00022527"/>
    </source>
</evidence>
<dbReference type="GO" id="GO:0007476">
    <property type="term" value="P:imaginal disc-derived wing morphogenesis"/>
    <property type="evidence" value="ECO:0007669"/>
    <property type="project" value="UniProtKB-ARBA"/>
</dbReference>
<dbReference type="PANTHER" id="PTHR24353:SF152">
    <property type="entry name" value="UT01108P-RELATED"/>
    <property type="match status" value="1"/>
</dbReference>
<evidence type="ECO:0000313" key="9">
    <source>
        <dbReference type="Proteomes" id="UP001153321"/>
    </source>
</evidence>
<dbReference type="FunFam" id="1.10.510.10:FF:000005">
    <property type="entry name" value="cAMP-dependent protein kinase catalytic subunit alpha"/>
    <property type="match status" value="1"/>
</dbReference>
<gene>
    <name evidence="8" type="ORF">SPLIT_LOCUS630</name>
</gene>
<accession>A0A9P0MYR1</accession>
<dbReference type="SUPFAM" id="SSF56112">
    <property type="entry name" value="Protein kinase-like (PK-like)"/>
    <property type="match status" value="1"/>
</dbReference>
<evidence type="ECO:0000259" key="6">
    <source>
        <dbReference type="PROSITE" id="PS50011"/>
    </source>
</evidence>
<dbReference type="GO" id="GO:0005524">
    <property type="term" value="F:ATP binding"/>
    <property type="evidence" value="ECO:0007669"/>
    <property type="project" value="UniProtKB-KW"/>
</dbReference>
<name>A0A9P0MYR1_SPOLI</name>
<dbReference type="GO" id="GO:0005952">
    <property type="term" value="C:cAMP-dependent protein kinase complex"/>
    <property type="evidence" value="ECO:0007669"/>
    <property type="project" value="TreeGrafter"/>
</dbReference>
<dbReference type="Gene3D" id="3.30.200.20">
    <property type="entry name" value="Phosphorylase Kinase, domain 1"/>
    <property type="match status" value="1"/>
</dbReference>
<dbReference type="Gene3D" id="1.10.510.10">
    <property type="entry name" value="Transferase(Phosphotransferase) domain 1"/>
    <property type="match status" value="1"/>
</dbReference>
<evidence type="ECO:0000256" key="3">
    <source>
        <dbReference type="ARBA" id="ARBA00022741"/>
    </source>
</evidence>
<dbReference type="EMBL" id="LR824541">
    <property type="protein sequence ID" value="CAH1635268.1"/>
    <property type="molecule type" value="Genomic_DNA"/>
</dbReference>
<organism evidence="8 9">
    <name type="scientific">Spodoptera littoralis</name>
    <name type="common">Egyptian cotton leafworm</name>
    <dbReference type="NCBI Taxonomy" id="7109"/>
    <lineage>
        <taxon>Eukaryota</taxon>
        <taxon>Metazoa</taxon>
        <taxon>Ecdysozoa</taxon>
        <taxon>Arthropoda</taxon>
        <taxon>Hexapoda</taxon>
        <taxon>Insecta</taxon>
        <taxon>Pterygota</taxon>
        <taxon>Neoptera</taxon>
        <taxon>Endopterygota</taxon>
        <taxon>Lepidoptera</taxon>
        <taxon>Glossata</taxon>
        <taxon>Ditrysia</taxon>
        <taxon>Noctuoidea</taxon>
        <taxon>Noctuidae</taxon>
        <taxon>Amphipyrinae</taxon>
        <taxon>Spodoptera</taxon>
    </lineage>
</organism>
<evidence type="ECO:0000259" key="7">
    <source>
        <dbReference type="PROSITE" id="PS51285"/>
    </source>
</evidence>